<dbReference type="Gene3D" id="1.20.1290.10">
    <property type="entry name" value="AhpD-like"/>
    <property type="match status" value="1"/>
</dbReference>
<proteinExistence type="predicted"/>
<name>A0A4S4A885_9RHOO</name>
<organism evidence="1 2">
    <name type="scientific">Pseudothauera rhizosphaerae</name>
    <dbReference type="NCBI Taxonomy" id="2565932"/>
    <lineage>
        <taxon>Bacteria</taxon>
        <taxon>Pseudomonadati</taxon>
        <taxon>Pseudomonadota</taxon>
        <taxon>Betaproteobacteria</taxon>
        <taxon>Rhodocyclales</taxon>
        <taxon>Zoogloeaceae</taxon>
        <taxon>Pseudothauera</taxon>
    </lineage>
</organism>
<dbReference type="PANTHER" id="PTHR34846">
    <property type="entry name" value="4-CARBOXYMUCONOLACTONE DECARBOXYLASE FAMILY PROTEIN (AFU_ORTHOLOGUE AFUA_6G11590)"/>
    <property type="match status" value="1"/>
</dbReference>
<dbReference type="SUPFAM" id="SSF69118">
    <property type="entry name" value="AhpD-like"/>
    <property type="match status" value="1"/>
</dbReference>
<comment type="caution">
    <text evidence="1">The sequence shown here is derived from an EMBL/GenBank/DDBJ whole genome shotgun (WGS) entry which is preliminary data.</text>
</comment>
<accession>A0A4S4A885</accession>
<dbReference type="Proteomes" id="UP000307956">
    <property type="component" value="Unassembled WGS sequence"/>
</dbReference>
<dbReference type="AlphaFoldDB" id="A0A4S4A885"/>
<reference evidence="1 2" key="1">
    <citation type="submission" date="2019-04" db="EMBL/GenBank/DDBJ databases">
        <title>Azoarcus rhizosphaerae sp. nov. isolated from rhizosphere of Ficus religiosa.</title>
        <authorList>
            <person name="Lin S.-Y."/>
            <person name="Hameed A."/>
            <person name="Hsu Y.-H."/>
            <person name="Young C.-C."/>
        </authorList>
    </citation>
    <scope>NUCLEOTIDE SEQUENCE [LARGE SCALE GENOMIC DNA]</scope>
    <source>
        <strain evidence="1 2">CC-YHH848</strain>
    </source>
</reference>
<dbReference type="InterPro" id="IPR029032">
    <property type="entry name" value="AhpD-like"/>
</dbReference>
<dbReference type="OrthoDB" id="5987308at2"/>
<evidence type="ECO:0000313" key="1">
    <source>
        <dbReference type="EMBL" id="THF54985.1"/>
    </source>
</evidence>
<sequence>MTMRPTPQGFGPDTSERLPLPAADMMNEAQRAAAQMLIDGPRKGVKGPFVPLLRSPVLMERLAKVGEYLRFESALPARIGEFATLVVARHVSNQFEWAIHHPLALAAGTRAGTLDDLAAGSQCPRDMDESEAVACAFAGELLQHHGVSDPTYAAALALWGERGVVELSTLIGYFACVSWVMNVARTPAPATEGFSPLSALPR</sequence>
<protein>
    <submittedName>
        <fullName evidence="1">Carboxymuconolactone decarboxylase family protein</fullName>
    </submittedName>
</protein>
<gene>
    <name evidence="1" type="ORF">E6O51_21205</name>
</gene>
<dbReference type="PANTHER" id="PTHR34846:SF11">
    <property type="entry name" value="4-CARBOXYMUCONOLACTONE DECARBOXYLASE FAMILY PROTEIN (AFU_ORTHOLOGUE AFUA_6G11590)"/>
    <property type="match status" value="1"/>
</dbReference>
<dbReference type="RefSeq" id="WP_136387026.1">
    <property type="nucleotide sequence ID" value="NZ_SSOD01000027.1"/>
</dbReference>
<dbReference type="EMBL" id="SSOD01000027">
    <property type="protein sequence ID" value="THF54985.1"/>
    <property type="molecule type" value="Genomic_DNA"/>
</dbReference>
<evidence type="ECO:0000313" key="2">
    <source>
        <dbReference type="Proteomes" id="UP000307956"/>
    </source>
</evidence>
<keyword evidence="2" id="KW-1185">Reference proteome</keyword>